<organism evidence="2 3">
    <name type="scientific">Pristionchus mayeri</name>
    <dbReference type="NCBI Taxonomy" id="1317129"/>
    <lineage>
        <taxon>Eukaryota</taxon>
        <taxon>Metazoa</taxon>
        <taxon>Ecdysozoa</taxon>
        <taxon>Nematoda</taxon>
        <taxon>Chromadorea</taxon>
        <taxon>Rhabditida</taxon>
        <taxon>Rhabditina</taxon>
        <taxon>Diplogasteromorpha</taxon>
        <taxon>Diplogasteroidea</taxon>
        <taxon>Neodiplogasteridae</taxon>
        <taxon>Pristionchus</taxon>
    </lineage>
</organism>
<sequence>MFFGDFAEKNKEEIEIKDVVYEEFFDLLRLLYFDTMEITDHTVPHILKLADQYQIEKLLDQSKKYITQSEGFDVMKKLLLADRYNIAFLKDQCLMSFTRAKDLSKMLKSSPDYDIFSDGMKVAICDRIRQLKQQ</sequence>
<dbReference type="Proteomes" id="UP001328107">
    <property type="component" value="Unassembled WGS sequence"/>
</dbReference>
<keyword evidence="3" id="KW-1185">Reference proteome</keyword>
<dbReference type="PANTHER" id="PTHR47022">
    <property type="entry name" value="BTB AND MATH DOMAIN-CONTAINING PROTEIN 36-RELATED"/>
    <property type="match status" value="1"/>
</dbReference>
<dbReference type="InterPro" id="IPR000210">
    <property type="entry name" value="BTB/POZ_dom"/>
</dbReference>
<dbReference type="AlphaFoldDB" id="A0AAN5I8X2"/>
<dbReference type="EMBL" id="BTRK01000005">
    <property type="protein sequence ID" value="GMR55425.1"/>
    <property type="molecule type" value="Genomic_DNA"/>
</dbReference>
<evidence type="ECO:0000259" key="1">
    <source>
        <dbReference type="Pfam" id="PF00651"/>
    </source>
</evidence>
<comment type="caution">
    <text evidence="2">The sequence shown here is derived from an EMBL/GenBank/DDBJ whole genome shotgun (WGS) entry which is preliminary data.</text>
</comment>
<accession>A0AAN5I8X2</accession>
<proteinExistence type="predicted"/>
<dbReference type="Pfam" id="PF00651">
    <property type="entry name" value="BTB"/>
    <property type="match status" value="1"/>
</dbReference>
<reference evidence="3" key="1">
    <citation type="submission" date="2022-10" db="EMBL/GenBank/DDBJ databases">
        <title>Genome assembly of Pristionchus species.</title>
        <authorList>
            <person name="Yoshida K."/>
            <person name="Sommer R.J."/>
        </authorList>
    </citation>
    <scope>NUCLEOTIDE SEQUENCE [LARGE SCALE GENOMIC DNA]</scope>
    <source>
        <strain evidence="3">RS5460</strain>
    </source>
</reference>
<evidence type="ECO:0000313" key="2">
    <source>
        <dbReference type="EMBL" id="GMR55425.1"/>
    </source>
</evidence>
<name>A0AAN5I8X2_9BILA</name>
<dbReference type="Gene3D" id="3.30.710.10">
    <property type="entry name" value="Potassium Channel Kv1.1, Chain A"/>
    <property type="match status" value="1"/>
</dbReference>
<gene>
    <name evidence="2" type="ORF">PMAYCL1PPCAC_25620</name>
</gene>
<dbReference type="SUPFAM" id="SSF54695">
    <property type="entry name" value="POZ domain"/>
    <property type="match status" value="1"/>
</dbReference>
<evidence type="ECO:0000313" key="3">
    <source>
        <dbReference type="Proteomes" id="UP001328107"/>
    </source>
</evidence>
<dbReference type="InterPro" id="IPR011333">
    <property type="entry name" value="SKP1/BTB/POZ_sf"/>
</dbReference>
<feature type="domain" description="BTB" evidence="1">
    <location>
        <begin position="1"/>
        <end position="69"/>
    </location>
</feature>
<protein>
    <recommendedName>
        <fullName evidence="1">BTB domain-containing protein</fullName>
    </recommendedName>
</protein>
<dbReference type="PANTHER" id="PTHR47022:SF1">
    <property type="entry name" value="BTB AND MATH DOMAIN-CONTAINING PROTEIN 36-RELATED"/>
    <property type="match status" value="1"/>
</dbReference>